<keyword evidence="9" id="KW-0072">Autophagy</keyword>
<dbReference type="GO" id="GO:0000407">
    <property type="term" value="C:phagophore assembly site"/>
    <property type="evidence" value="ECO:0007669"/>
    <property type="project" value="UniProtKB-SubCell"/>
</dbReference>
<evidence type="ECO:0000256" key="3">
    <source>
        <dbReference type="ARBA" id="ARBA00022448"/>
    </source>
</evidence>
<evidence type="ECO:0000313" key="15">
    <source>
        <dbReference type="Proteomes" id="UP000799324"/>
    </source>
</evidence>
<keyword evidence="3" id="KW-0813">Transport</keyword>
<dbReference type="GO" id="GO:0004197">
    <property type="term" value="F:cysteine-type endopeptidase activity"/>
    <property type="evidence" value="ECO:0007669"/>
    <property type="project" value="TreeGrafter"/>
</dbReference>
<evidence type="ECO:0000256" key="6">
    <source>
        <dbReference type="ARBA" id="ARBA00022801"/>
    </source>
</evidence>
<feature type="compositionally biased region" description="Acidic residues" evidence="12">
    <location>
        <begin position="418"/>
        <end position="435"/>
    </location>
</feature>
<dbReference type="Proteomes" id="UP000799324">
    <property type="component" value="Unassembled WGS sequence"/>
</dbReference>
<dbReference type="GO" id="GO:0015031">
    <property type="term" value="P:protein transport"/>
    <property type="evidence" value="ECO:0007669"/>
    <property type="project" value="UniProtKB-KW"/>
</dbReference>
<evidence type="ECO:0000256" key="5">
    <source>
        <dbReference type="ARBA" id="ARBA00022670"/>
    </source>
</evidence>
<evidence type="ECO:0000256" key="10">
    <source>
        <dbReference type="ARBA" id="ARBA00029362"/>
    </source>
</evidence>
<evidence type="ECO:0000256" key="12">
    <source>
        <dbReference type="SAM" id="MobiDB-lite"/>
    </source>
</evidence>
<dbReference type="EC" id="3.4.22.-" evidence="11"/>
<dbReference type="InterPro" id="IPR038765">
    <property type="entry name" value="Papain-like_cys_pep_sf"/>
</dbReference>
<keyword evidence="5 11" id="KW-0645">Protease</keyword>
<keyword evidence="7" id="KW-0788">Thiol protease</keyword>
<feature type="compositionally biased region" description="Basic and acidic residues" evidence="12">
    <location>
        <begin position="77"/>
        <end position="97"/>
    </location>
</feature>
<keyword evidence="8" id="KW-0653">Protein transport</keyword>
<feature type="domain" description="Peptidase C54 catalytic" evidence="13">
    <location>
        <begin position="101"/>
        <end position="389"/>
    </location>
</feature>
<dbReference type="InterPro" id="IPR046792">
    <property type="entry name" value="Peptidase_C54_cat"/>
</dbReference>
<dbReference type="GO" id="GO:0016485">
    <property type="term" value="P:protein processing"/>
    <property type="evidence" value="ECO:0007669"/>
    <property type="project" value="TreeGrafter"/>
</dbReference>
<dbReference type="GO" id="GO:0000423">
    <property type="term" value="P:mitophagy"/>
    <property type="evidence" value="ECO:0007669"/>
    <property type="project" value="TreeGrafter"/>
</dbReference>
<reference evidence="14" key="1">
    <citation type="journal article" date="2020" name="Stud. Mycol.">
        <title>101 Dothideomycetes genomes: a test case for predicting lifestyles and emergence of pathogens.</title>
        <authorList>
            <person name="Haridas S."/>
            <person name="Albert R."/>
            <person name="Binder M."/>
            <person name="Bloem J."/>
            <person name="Labutti K."/>
            <person name="Salamov A."/>
            <person name="Andreopoulos B."/>
            <person name="Baker S."/>
            <person name="Barry K."/>
            <person name="Bills G."/>
            <person name="Bluhm B."/>
            <person name="Cannon C."/>
            <person name="Castanera R."/>
            <person name="Culley D."/>
            <person name="Daum C."/>
            <person name="Ezra D."/>
            <person name="Gonzalez J."/>
            <person name="Henrissat B."/>
            <person name="Kuo A."/>
            <person name="Liang C."/>
            <person name="Lipzen A."/>
            <person name="Lutzoni F."/>
            <person name="Magnuson J."/>
            <person name="Mondo S."/>
            <person name="Nolan M."/>
            <person name="Ohm R."/>
            <person name="Pangilinan J."/>
            <person name="Park H.-J."/>
            <person name="Ramirez L."/>
            <person name="Alfaro M."/>
            <person name="Sun H."/>
            <person name="Tritt A."/>
            <person name="Yoshinaga Y."/>
            <person name="Zwiers L.-H."/>
            <person name="Turgeon B."/>
            <person name="Goodwin S."/>
            <person name="Spatafora J."/>
            <person name="Crous P."/>
            <person name="Grigoriev I."/>
        </authorList>
    </citation>
    <scope>NUCLEOTIDE SEQUENCE</scope>
    <source>
        <strain evidence="14">CBS 122681</strain>
    </source>
</reference>
<evidence type="ECO:0000259" key="13">
    <source>
        <dbReference type="Pfam" id="PF03416"/>
    </source>
</evidence>
<dbReference type="PANTHER" id="PTHR22624:SF49">
    <property type="entry name" value="CYSTEINE PROTEASE"/>
    <property type="match status" value="1"/>
</dbReference>
<evidence type="ECO:0000256" key="7">
    <source>
        <dbReference type="ARBA" id="ARBA00022807"/>
    </source>
</evidence>
<dbReference type="PANTHER" id="PTHR22624">
    <property type="entry name" value="CYSTEINE PROTEASE ATG4"/>
    <property type="match status" value="1"/>
</dbReference>
<evidence type="ECO:0000256" key="11">
    <source>
        <dbReference type="RuleBase" id="RU363115"/>
    </source>
</evidence>
<evidence type="ECO:0000313" key="14">
    <source>
        <dbReference type="EMBL" id="KAF2658143.1"/>
    </source>
</evidence>
<keyword evidence="15" id="KW-1185">Reference proteome</keyword>
<evidence type="ECO:0000256" key="8">
    <source>
        <dbReference type="ARBA" id="ARBA00022927"/>
    </source>
</evidence>
<dbReference type="GO" id="GO:0035973">
    <property type="term" value="P:aggrephagy"/>
    <property type="evidence" value="ECO:0007669"/>
    <property type="project" value="TreeGrafter"/>
</dbReference>
<feature type="region of interest" description="Disordered" evidence="12">
    <location>
        <begin position="404"/>
        <end position="435"/>
    </location>
</feature>
<name>A0A6A6TGV3_9PLEO</name>
<accession>A0A6A6TGV3</accession>
<dbReference type="GO" id="GO:0005634">
    <property type="term" value="C:nucleus"/>
    <property type="evidence" value="ECO:0007669"/>
    <property type="project" value="UniProtKB-SubCell"/>
</dbReference>
<evidence type="ECO:0000256" key="2">
    <source>
        <dbReference type="ARBA" id="ARBA00010958"/>
    </source>
</evidence>
<dbReference type="GO" id="GO:0000045">
    <property type="term" value="P:autophagosome assembly"/>
    <property type="evidence" value="ECO:0007669"/>
    <property type="project" value="TreeGrafter"/>
</dbReference>
<evidence type="ECO:0000256" key="9">
    <source>
        <dbReference type="ARBA" id="ARBA00023006"/>
    </source>
</evidence>
<dbReference type="Pfam" id="PF03416">
    <property type="entry name" value="Peptidase_C54"/>
    <property type="match status" value="1"/>
</dbReference>
<comment type="function">
    <text evidence="11">Required for selective autophagic degradation of the nucleus (nucleophagy) as well as for mitophagy which contributes to regulate mitochondrial quantity and quality by eliminating the mitochondria to a basal level to fulfill cellular energy requirements and preventing excess ROS production.</text>
</comment>
<dbReference type="AlphaFoldDB" id="A0A6A6TGV3"/>
<comment type="subcellular location">
    <subcellularLocation>
        <location evidence="11">Nucleus</location>
    </subcellularLocation>
    <subcellularLocation>
        <location evidence="11">Cytoplasm</location>
    </subcellularLocation>
    <subcellularLocation>
        <location evidence="1">Preautophagosomal structure</location>
    </subcellularLocation>
</comment>
<dbReference type="SUPFAM" id="SSF54001">
    <property type="entry name" value="Cysteine proteinases"/>
    <property type="match status" value="1"/>
</dbReference>
<dbReference type="EMBL" id="MU004318">
    <property type="protein sequence ID" value="KAF2658143.1"/>
    <property type="molecule type" value="Genomic_DNA"/>
</dbReference>
<proteinExistence type="inferred from homology"/>
<comment type="similarity">
    <text evidence="2 11">Belongs to the peptidase C54 family.</text>
</comment>
<dbReference type="OrthoDB" id="2960936at2759"/>
<keyword evidence="4 11" id="KW-0963">Cytoplasm</keyword>
<dbReference type="GO" id="GO:0034727">
    <property type="term" value="P:piecemeal microautophagy of the nucleus"/>
    <property type="evidence" value="ECO:0007669"/>
    <property type="project" value="TreeGrafter"/>
</dbReference>
<dbReference type="GO" id="GO:0019786">
    <property type="term" value="F:protein-phosphatidylethanolamide deconjugating activity"/>
    <property type="evidence" value="ECO:0007669"/>
    <property type="project" value="InterPro"/>
</dbReference>
<keyword evidence="6 11" id="KW-0378">Hydrolase</keyword>
<feature type="compositionally biased region" description="Pro residues" evidence="12">
    <location>
        <begin position="41"/>
        <end position="52"/>
    </location>
</feature>
<sequence length="435" mass="48383">MHEIERVGRSLVRSLYDPEPSNDSKAPVWCLGRQYTSKQTPPKPSPSNPPSTPDATSSTPHVERTPGTEEDSWIRTSLEETDRKEAANGEGLSRDRGWPTPFLDDFESRIWMTYRSGFAPIQKSQDPKATGAMTFRVRMQSLAQAAFTSDTGFGCMIRSGQCILANALQELKLGRDWRITDATPEKDEKAILSLFADDPQAPFSVHRFIEHGAKCDKFPGQWFGPSAAAQCIKELAHAHKAAGLRVYVTGDGATVYEDNLRQAATDADGNFQPTLILVGTRLGIDKINPLYYEALKAALQMRQSVGIAGGRTAASHYFFGVQSDSFFYLDPHLTRPLLPYHSSPSDYTAEEVATCHTRRLRRIEIRDMDPSMLVAFLVKDEADFANWKETVVSVQGKAIVHISQSEPPPRGVEREGAIDEVESFDEREDEEGEVI</sequence>
<gene>
    <name evidence="14" type="ORF">K491DRAFT_297114</name>
</gene>
<evidence type="ECO:0000256" key="4">
    <source>
        <dbReference type="ARBA" id="ARBA00022490"/>
    </source>
</evidence>
<protein>
    <recommendedName>
        <fullName evidence="11">Cysteine protease</fullName>
        <ecNumber evidence="11">3.4.22.-</ecNumber>
    </recommendedName>
</protein>
<feature type="region of interest" description="Disordered" evidence="12">
    <location>
        <begin position="1"/>
        <end position="99"/>
    </location>
</feature>
<dbReference type="InterPro" id="IPR005078">
    <property type="entry name" value="Peptidase_C54"/>
</dbReference>
<keyword evidence="11" id="KW-0539">Nucleus</keyword>
<comment type="catalytic activity">
    <reaction evidence="10">
        <text>[protein]-C-terminal L-amino acid-glycyl-phosphatidylethanolamide + H2O = [protein]-C-terminal L-amino acid-glycine + a 1,2-diacyl-sn-glycero-3-phosphoethanolamine</text>
        <dbReference type="Rhea" id="RHEA:67548"/>
        <dbReference type="Rhea" id="RHEA-COMP:17323"/>
        <dbReference type="Rhea" id="RHEA-COMP:17324"/>
        <dbReference type="ChEBI" id="CHEBI:15377"/>
        <dbReference type="ChEBI" id="CHEBI:64612"/>
        <dbReference type="ChEBI" id="CHEBI:172940"/>
        <dbReference type="ChEBI" id="CHEBI:172941"/>
    </reaction>
    <physiologicalReaction direction="left-to-right" evidence="10">
        <dbReference type="Rhea" id="RHEA:67549"/>
    </physiologicalReaction>
</comment>
<evidence type="ECO:0000256" key="1">
    <source>
        <dbReference type="ARBA" id="ARBA00004329"/>
    </source>
</evidence>
<organism evidence="14 15">
    <name type="scientific">Lophiostoma macrostomum CBS 122681</name>
    <dbReference type="NCBI Taxonomy" id="1314788"/>
    <lineage>
        <taxon>Eukaryota</taxon>
        <taxon>Fungi</taxon>
        <taxon>Dikarya</taxon>
        <taxon>Ascomycota</taxon>
        <taxon>Pezizomycotina</taxon>
        <taxon>Dothideomycetes</taxon>
        <taxon>Pleosporomycetidae</taxon>
        <taxon>Pleosporales</taxon>
        <taxon>Lophiostomataceae</taxon>
        <taxon>Lophiostoma</taxon>
    </lineage>
</organism>